<dbReference type="Proteomes" id="UP000030013">
    <property type="component" value="Unassembled WGS sequence"/>
</dbReference>
<evidence type="ECO:0000313" key="2">
    <source>
        <dbReference type="Proteomes" id="UP000030013"/>
    </source>
</evidence>
<gene>
    <name evidence="1" type="ORF">N801_04865</name>
</gene>
<dbReference type="Gene3D" id="1.10.287.1060">
    <property type="entry name" value="ESAT-6-like"/>
    <property type="match status" value="1"/>
</dbReference>
<dbReference type="RefSeq" id="WP_035931526.1">
    <property type="nucleotide sequence ID" value="NZ_AVPL01000001.1"/>
</dbReference>
<proteinExistence type="predicted"/>
<comment type="caution">
    <text evidence="1">The sequence shown here is derived from an EMBL/GenBank/DDBJ whole genome shotgun (WGS) entry which is preliminary data.</text>
</comment>
<reference evidence="1 2" key="1">
    <citation type="submission" date="2013-08" db="EMBL/GenBank/DDBJ databases">
        <title>The genome sequence of Knoellia aerolata.</title>
        <authorList>
            <person name="Zhu W."/>
            <person name="Wang G."/>
        </authorList>
    </citation>
    <scope>NUCLEOTIDE SEQUENCE [LARGE SCALE GENOMIC DNA]</scope>
    <source>
        <strain evidence="1 2">DSM 18566</strain>
    </source>
</reference>
<keyword evidence="2" id="KW-1185">Reference proteome</keyword>
<dbReference type="AlphaFoldDB" id="A0A0A0K105"/>
<name>A0A0A0K105_9MICO</name>
<organism evidence="1 2">
    <name type="scientific">Knoellia aerolata DSM 18566</name>
    <dbReference type="NCBI Taxonomy" id="1385519"/>
    <lineage>
        <taxon>Bacteria</taxon>
        <taxon>Bacillati</taxon>
        <taxon>Actinomycetota</taxon>
        <taxon>Actinomycetes</taxon>
        <taxon>Micrococcales</taxon>
        <taxon>Intrasporangiaceae</taxon>
        <taxon>Knoellia</taxon>
    </lineage>
</organism>
<evidence type="ECO:0000313" key="1">
    <source>
        <dbReference type="EMBL" id="KGN43123.1"/>
    </source>
</evidence>
<accession>A0A0A0K105</accession>
<protein>
    <submittedName>
        <fullName evidence="1">Uncharacterized protein</fullName>
    </submittedName>
</protein>
<dbReference type="EMBL" id="AVPL01000001">
    <property type="protein sequence ID" value="KGN43123.1"/>
    <property type="molecule type" value="Genomic_DNA"/>
</dbReference>
<dbReference type="STRING" id="1385519.N801_04865"/>
<sequence length="80" mass="9025">MNEASELRRRAARWRATAEVTRTEMRTLRTLATLTWRGESAGAFREVLGRRVRELGELADREDAVADLLDRVAAVVEQAA</sequence>